<keyword evidence="2" id="KW-0472">Membrane</keyword>
<evidence type="ECO:0000256" key="1">
    <source>
        <dbReference type="SAM" id="MobiDB-lite"/>
    </source>
</evidence>
<feature type="region of interest" description="Disordered" evidence="1">
    <location>
        <begin position="1"/>
        <end position="41"/>
    </location>
</feature>
<feature type="transmembrane region" description="Helical" evidence="2">
    <location>
        <begin position="86"/>
        <end position="108"/>
    </location>
</feature>
<name>A0A388LA35_CHABU</name>
<dbReference type="PANTHER" id="PTHR34548:SF2">
    <property type="entry name" value="PROTEIN TIC 21, CHLOROPLASTIC"/>
    <property type="match status" value="1"/>
</dbReference>
<dbReference type="PANTHER" id="PTHR34548">
    <property type="entry name" value="PROTEIN TIC 21, CHLOROPLASTIC"/>
    <property type="match status" value="1"/>
</dbReference>
<protein>
    <recommendedName>
        <fullName evidence="5">Retrotransposon gag domain-containing protein</fullName>
    </recommendedName>
</protein>
<proteinExistence type="predicted"/>
<dbReference type="Proteomes" id="UP000265515">
    <property type="component" value="Unassembled WGS sequence"/>
</dbReference>
<keyword evidence="2" id="KW-1133">Transmembrane helix</keyword>
<accession>A0A388LA35</accession>
<keyword evidence="4" id="KW-1185">Reference proteome</keyword>
<evidence type="ECO:0000256" key="2">
    <source>
        <dbReference type="SAM" id="Phobius"/>
    </source>
</evidence>
<dbReference type="InterPro" id="IPR022051">
    <property type="entry name" value="DUF3611"/>
</dbReference>
<feature type="region of interest" description="Disordered" evidence="1">
    <location>
        <begin position="182"/>
        <end position="202"/>
    </location>
</feature>
<reference evidence="3 4" key="1">
    <citation type="journal article" date="2018" name="Cell">
        <title>The Chara Genome: Secondary Complexity and Implications for Plant Terrestrialization.</title>
        <authorList>
            <person name="Nishiyama T."/>
            <person name="Sakayama H."/>
            <person name="Vries J.D."/>
            <person name="Buschmann H."/>
            <person name="Saint-Marcoux D."/>
            <person name="Ullrich K.K."/>
            <person name="Haas F.B."/>
            <person name="Vanderstraeten L."/>
            <person name="Becker D."/>
            <person name="Lang D."/>
            <person name="Vosolsobe S."/>
            <person name="Rombauts S."/>
            <person name="Wilhelmsson P.K.I."/>
            <person name="Janitza P."/>
            <person name="Kern R."/>
            <person name="Heyl A."/>
            <person name="Rumpler F."/>
            <person name="Villalobos L.I.A.C."/>
            <person name="Clay J.M."/>
            <person name="Skokan R."/>
            <person name="Toyoda A."/>
            <person name="Suzuki Y."/>
            <person name="Kagoshima H."/>
            <person name="Schijlen E."/>
            <person name="Tajeshwar N."/>
            <person name="Catarino B."/>
            <person name="Hetherington A.J."/>
            <person name="Saltykova A."/>
            <person name="Bonnot C."/>
            <person name="Breuninger H."/>
            <person name="Symeonidi A."/>
            <person name="Radhakrishnan G.V."/>
            <person name="Van Nieuwerburgh F."/>
            <person name="Deforce D."/>
            <person name="Chang C."/>
            <person name="Karol K.G."/>
            <person name="Hedrich R."/>
            <person name="Ulvskov P."/>
            <person name="Glockner G."/>
            <person name="Delwiche C.F."/>
            <person name="Petrasek J."/>
            <person name="Van de Peer Y."/>
            <person name="Friml J."/>
            <person name="Beilby M."/>
            <person name="Dolan L."/>
            <person name="Kohara Y."/>
            <person name="Sugano S."/>
            <person name="Fujiyama A."/>
            <person name="Delaux P.-M."/>
            <person name="Quint M."/>
            <person name="TheiBen G."/>
            <person name="Hagemann M."/>
            <person name="Harholt J."/>
            <person name="Dunand C."/>
            <person name="Zachgo S."/>
            <person name="Langdale J."/>
            <person name="Maumus F."/>
            <person name="Straeten D.V.D."/>
            <person name="Gould S.B."/>
            <person name="Rensing S.A."/>
        </authorList>
    </citation>
    <scope>NUCLEOTIDE SEQUENCE [LARGE SCALE GENOMIC DNA]</scope>
    <source>
        <strain evidence="3 4">S276</strain>
    </source>
</reference>
<evidence type="ECO:0000313" key="4">
    <source>
        <dbReference type="Proteomes" id="UP000265515"/>
    </source>
</evidence>
<dbReference type="Pfam" id="PF12263">
    <property type="entry name" value="DUF3611"/>
    <property type="match status" value="1"/>
</dbReference>
<evidence type="ECO:0000313" key="3">
    <source>
        <dbReference type="EMBL" id="GBG79146.1"/>
    </source>
</evidence>
<comment type="caution">
    <text evidence="3">The sequence shown here is derived from an EMBL/GenBank/DDBJ whole genome shotgun (WGS) entry which is preliminary data.</text>
</comment>
<sequence length="451" mass="50739">MGRGKYPKPDDVGIGEGEVASRGGSRDEQRGQRSRDGERQVSQRVARAAELFKRLGVIGFWSQLVCTFVSAGILAFSLVLTGKATSVLTLYLTAAGICAAFLSVFWSFGYTRLSLRLREGVGNPSKVNLRDGEGDLQAAETSVQMMETGQRVEELIKQGRLVLDRYVAESLEKLDQERTKRTGKKEEVVKKSGRISETNKQQQEEERVMEMLREKFHYEEIGSEVASILQSIMVYLVNLEKKIDHDTITIESLTRMVKGKDEVLIEEVAKGGEDKKEPREKLMKDAMKGVTPEKAEGSKKEPEKPEEKKEEPTGKKEELAKEAEKPKKKEKVKMKLPFTYSNKKDENLFLWIAEIQTYCSTAPVEPESQVAFSTSCLGGVAKEWVLAEANADGFEDIGEWAKTLTLRQFLQKIKERFLDKTTADKAFDELTTISQKRTSVDALSREVDCLL</sequence>
<feature type="region of interest" description="Disordered" evidence="1">
    <location>
        <begin position="269"/>
        <end position="326"/>
    </location>
</feature>
<feature type="transmembrane region" description="Helical" evidence="2">
    <location>
        <begin position="57"/>
        <end position="80"/>
    </location>
</feature>
<keyword evidence="2" id="KW-0812">Transmembrane</keyword>
<dbReference type="OrthoDB" id="5900at2759"/>
<organism evidence="3 4">
    <name type="scientific">Chara braunii</name>
    <name type="common">Braun's stonewort</name>
    <dbReference type="NCBI Taxonomy" id="69332"/>
    <lineage>
        <taxon>Eukaryota</taxon>
        <taxon>Viridiplantae</taxon>
        <taxon>Streptophyta</taxon>
        <taxon>Charophyceae</taxon>
        <taxon>Charales</taxon>
        <taxon>Characeae</taxon>
        <taxon>Chara</taxon>
    </lineage>
</organism>
<dbReference type="EMBL" id="BFEA01000312">
    <property type="protein sequence ID" value="GBG79146.1"/>
    <property type="molecule type" value="Genomic_DNA"/>
</dbReference>
<gene>
    <name evidence="3" type="ORF">CBR_g28861</name>
</gene>
<dbReference type="Gramene" id="GBG79146">
    <property type="protein sequence ID" value="GBG79146"/>
    <property type="gene ID" value="CBR_g28861"/>
</dbReference>
<evidence type="ECO:0008006" key="5">
    <source>
        <dbReference type="Google" id="ProtNLM"/>
    </source>
</evidence>
<feature type="compositionally biased region" description="Basic and acidic residues" evidence="1">
    <location>
        <begin position="24"/>
        <end position="41"/>
    </location>
</feature>
<dbReference type="AlphaFoldDB" id="A0A388LA35"/>